<evidence type="ECO:0008006" key="3">
    <source>
        <dbReference type="Google" id="ProtNLM"/>
    </source>
</evidence>
<keyword evidence="2" id="KW-1185">Reference proteome</keyword>
<gene>
    <name evidence="1" type="ORF">KAF25_010232</name>
</gene>
<reference evidence="1" key="1">
    <citation type="submission" date="2021-04" db="EMBL/GenBank/DDBJ databases">
        <title>Draft genome of Fusarium avenaceum strain F156N33, isolated from an atmospheric sample in Virginia.</title>
        <authorList>
            <person name="Yang S."/>
            <person name="Vinatzer B.A."/>
            <person name="Coleman J."/>
        </authorList>
    </citation>
    <scope>NUCLEOTIDE SEQUENCE</scope>
    <source>
        <strain evidence="1">F156N33</strain>
    </source>
</reference>
<evidence type="ECO:0000313" key="1">
    <source>
        <dbReference type="EMBL" id="KAG5656679.1"/>
    </source>
</evidence>
<dbReference type="PANTHER" id="PTHR38111">
    <property type="entry name" value="ZN(2)-C6 FUNGAL-TYPE DOMAIN-CONTAINING PROTEIN-RELATED"/>
    <property type="match status" value="1"/>
</dbReference>
<comment type="caution">
    <text evidence="1">The sequence shown here is derived from an EMBL/GenBank/DDBJ whole genome shotgun (WGS) entry which is preliminary data.</text>
</comment>
<proteinExistence type="predicted"/>
<name>A0A9P7GTP9_9HYPO</name>
<dbReference type="PANTHER" id="PTHR38111:SF11">
    <property type="entry name" value="TRANSCRIPTION FACTOR DOMAIN-CONTAINING PROTEIN-RELATED"/>
    <property type="match status" value="1"/>
</dbReference>
<accession>A0A9P7GTP9</accession>
<sequence>MCDLAQPKCGRCARVGNICAGSGTRRFKFQQYEPDSQVTATPSKSLDNETTKLAAEFVSLMEIDDVRYGLGKYGPYFFIELPSRLGSHPAVDATTSALTTSFKSIRLRKTCDLNVLALYGKALRTLQDCLSDPEQPVVLKLELVLMTMLCQIYAALCVPQVELGSWFWDVAIQDVLMTRPYHYEQNLYCFELGAIADLPVFLRDPERYLYQLKCYFNILSQERPMMRELHEMSMSRALSPDATLDHKEKAVENAAGHAALLLQSGLIAPTLRQFGVLSSCTEASHGICDETILLANQCQTFRPCGASYCPELLKVVWAAQHDGYRHEELEALVSTYAEDVKGADYIGEAKAMRKRLDSLGWSNKQQRLSEENERVETPPCVIL</sequence>
<evidence type="ECO:0000313" key="2">
    <source>
        <dbReference type="Proteomes" id="UP000782241"/>
    </source>
</evidence>
<dbReference type="EMBL" id="JAGPUO010000020">
    <property type="protein sequence ID" value="KAG5656679.1"/>
    <property type="molecule type" value="Genomic_DNA"/>
</dbReference>
<protein>
    <recommendedName>
        <fullName evidence="3">Zn(2)-C6 fungal-type domain-containing protein</fullName>
    </recommendedName>
</protein>
<dbReference type="AlphaFoldDB" id="A0A9P7GTP9"/>
<organism evidence="1 2">
    <name type="scientific">Fusarium avenaceum</name>
    <dbReference type="NCBI Taxonomy" id="40199"/>
    <lineage>
        <taxon>Eukaryota</taxon>
        <taxon>Fungi</taxon>
        <taxon>Dikarya</taxon>
        <taxon>Ascomycota</taxon>
        <taxon>Pezizomycotina</taxon>
        <taxon>Sordariomycetes</taxon>
        <taxon>Hypocreomycetidae</taxon>
        <taxon>Hypocreales</taxon>
        <taxon>Nectriaceae</taxon>
        <taxon>Fusarium</taxon>
        <taxon>Fusarium tricinctum species complex</taxon>
    </lineage>
</organism>
<dbReference type="Proteomes" id="UP000782241">
    <property type="component" value="Unassembled WGS sequence"/>
</dbReference>
<dbReference type="InterPro" id="IPR053178">
    <property type="entry name" value="Osmoadaptation_assoc"/>
</dbReference>